<accession>A0A1A5YQV8</accession>
<comment type="caution">
    <text evidence="1">The sequence shown here is derived from an EMBL/GenBank/DDBJ whole genome shotgun (WGS) entry which is preliminary data.</text>
</comment>
<gene>
    <name evidence="1" type="ORF">A7K91_18915</name>
</gene>
<name>A0A1A5YQV8_9BACL</name>
<protein>
    <submittedName>
        <fullName evidence="1">Uncharacterized protein</fullName>
    </submittedName>
</protein>
<evidence type="ECO:0000313" key="1">
    <source>
        <dbReference type="EMBL" id="OBR68002.1"/>
    </source>
</evidence>
<reference evidence="1 2" key="1">
    <citation type="submission" date="2016-05" db="EMBL/GenBank/DDBJ databases">
        <title>Paenibacillus oryzae. sp. nov., isolated from the rice root.</title>
        <authorList>
            <person name="Zhang J."/>
            <person name="Zhang X."/>
        </authorList>
    </citation>
    <scope>NUCLEOTIDE SEQUENCE [LARGE SCALE GENOMIC DNA]</scope>
    <source>
        <strain evidence="1 2">1DrF-4</strain>
    </source>
</reference>
<dbReference type="AlphaFoldDB" id="A0A1A5YQV8"/>
<sequence>MRRARQQHFHQVLLPGAALFAQTLLFQSGEMRLRTNKPAATDCMNKDYILKRKRGDTHVTLGIGIFYIRYSSRYIRIYGHRFSYGRSSQNLVCYLYSPVSCISHFWPKTRLTNVLLMQVEPLKQAAPFAEALCSTDIGYNTSKWRDL</sequence>
<proteinExistence type="predicted"/>
<dbReference type="EMBL" id="LYPA01000030">
    <property type="protein sequence ID" value="OBR68002.1"/>
    <property type="molecule type" value="Genomic_DNA"/>
</dbReference>
<dbReference type="Proteomes" id="UP000092024">
    <property type="component" value="Unassembled WGS sequence"/>
</dbReference>
<evidence type="ECO:0000313" key="2">
    <source>
        <dbReference type="Proteomes" id="UP000092024"/>
    </source>
</evidence>
<keyword evidence="2" id="KW-1185">Reference proteome</keyword>
<dbReference type="STRING" id="1844972.A7K91_18915"/>
<organism evidence="1 2">
    <name type="scientific">Paenibacillus oryzae</name>
    <dbReference type="NCBI Taxonomy" id="1844972"/>
    <lineage>
        <taxon>Bacteria</taxon>
        <taxon>Bacillati</taxon>
        <taxon>Bacillota</taxon>
        <taxon>Bacilli</taxon>
        <taxon>Bacillales</taxon>
        <taxon>Paenibacillaceae</taxon>
        <taxon>Paenibacillus</taxon>
    </lineage>
</organism>